<feature type="transmembrane region" description="Helical" evidence="2">
    <location>
        <begin position="264"/>
        <end position="283"/>
    </location>
</feature>
<keyword evidence="2" id="KW-0812">Transmembrane</keyword>
<dbReference type="PANTHER" id="PTHR19353">
    <property type="entry name" value="FATTY ACID DESATURASE 2"/>
    <property type="match status" value="1"/>
</dbReference>
<dbReference type="RefSeq" id="XP_013904287.1">
    <property type="nucleotide sequence ID" value="XM_014048833.1"/>
</dbReference>
<dbReference type="GO" id="GO:0016213">
    <property type="term" value="F:acyl-CoA 6-desaturase activity"/>
    <property type="evidence" value="ECO:0007669"/>
    <property type="project" value="UniProtKB-EC"/>
</dbReference>
<name>A0A0D2K4B8_9CHLO</name>
<dbReference type="GO" id="GO:0008610">
    <property type="term" value="P:lipid biosynthetic process"/>
    <property type="evidence" value="ECO:0007669"/>
    <property type="project" value="UniProtKB-ARBA"/>
</dbReference>
<evidence type="ECO:0000256" key="2">
    <source>
        <dbReference type="SAM" id="Phobius"/>
    </source>
</evidence>
<evidence type="ECO:0000313" key="4">
    <source>
        <dbReference type="EMBL" id="KIZ05268.1"/>
    </source>
</evidence>
<dbReference type="EC" id="1.14.19.3" evidence="4"/>
<proteinExistence type="predicted"/>
<sequence length="442" mass="48497">MDRHPGGQWLINLAVGRDATGGLTSPHIAARISHPAALFESYHLRHDVAAAVFQKLPVLNGFPVNSVPQAPRPNDSQLYVSIKDRVRKEVFRGSENRGAHRRGSELAALSVLTFAVITYYLYARWTGFVTGLLFGVAGAWIGVTIQHCGNHGAMSTVPLVNVLLGMCNDLIGGASLTWRYHHQVSHHIHTNDEVLDEDVCSMYPLLRFDNRLPRLWFHRWQHLYVWAAYPALHLAFQLGDFASLVTNKTVGAELLGATKLEKSTLVLGKAVHYALLLVLPWALHGPAATLLGAAGYSTTLSIILAMVFFVSHNVPQSKPLPAGGDTKGVLYQDVADRDWGVQQILASCCWGDTVGNFFTGGLNLQIEHHLFPAISFVHYPAIARIVRDECFRRNVRYTHYKSLWGNLSGFLCCMKQLGSAPDEPAVRAAVSVRGAGGKAKAT</sequence>
<dbReference type="EMBL" id="KK100532">
    <property type="protein sequence ID" value="KIZ05268.1"/>
    <property type="molecule type" value="Genomic_DNA"/>
</dbReference>
<gene>
    <name evidence="4" type="ORF">MNEG_2689</name>
</gene>
<evidence type="ECO:0000256" key="1">
    <source>
        <dbReference type="ARBA" id="ARBA00023002"/>
    </source>
</evidence>
<dbReference type="Pfam" id="PF00487">
    <property type="entry name" value="FA_desaturase"/>
    <property type="match status" value="1"/>
</dbReference>
<organism evidence="4 5">
    <name type="scientific">Monoraphidium neglectum</name>
    <dbReference type="NCBI Taxonomy" id="145388"/>
    <lineage>
        <taxon>Eukaryota</taxon>
        <taxon>Viridiplantae</taxon>
        <taxon>Chlorophyta</taxon>
        <taxon>core chlorophytes</taxon>
        <taxon>Chlorophyceae</taxon>
        <taxon>CS clade</taxon>
        <taxon>Sphaeropleales</taxon>
        <taxon>Selenastraceae</taxon>
        <taxon>Monoraphidium</taxon>
    </lineage>
</organism>
<dbReference type="OrthoDB" id="260091at2759"/>
<keyword evidence="5" id="KW-1185">Reference proteome</keyword>
<dbReference type="GeneID" id="25735567"/>
<keyword evidence="2" id="KW-0472">Membrane</keyword>
<feature type="transmembrane region" description="Helical" evidence="2">
    <location>
        <begin position="106"/>
        <end position="122"/>
    </location>
</feature>
<dbReference type="GO" id="GO:0016020">
    <property type="term" value="C:membrane"/>
    <property type="evidence" value="ECO:0007669"/>
    <property type="project" value="TreeGrafter"/>
</dbReference>
<evidence type="ECO:0000313" key="5">
    <source>
        <dbReference type="Proteomes" id="UP000054498"/>
    </source>
</evidence>
<reference evidence="4 5" key="1">
    <citation type="journal article" date="2013" name="BMC Genomics">
        <title>Reconstruction of the lipid metabolism for the microalga Monoraphidium neglectum from its genome sequence reveals characteristics suitable for biofuel production.</title>
        <authorList>
            <person name="Bogen C."/>
            <person name="Al-Dilaimi A."/>
            <person name="Albersmeier A."/>
            <person name="Wichmann J."/>
            <person name="Grundmann M."/>
            <person name="Rupp O."/>
            <person name="Lauersen K.J."/>
            <person name="Blifernez-Klassen O."/>
            <person name="Kalinowski J."/>
            <person name="Goesmann A."/>
            <person name="Mussgnug J.H."/>
            <person name="Kruse O."/>
        </authorList>
    </citation>
    <scope>NUCLEOTIDE SEQUENCE [LARGE SCALE GENOMIC DNA]</scope>
    <source>
        <strain evidence="4 5">SAG 48.87</strain>
    </source>
</reference>
<dbReference type="Proteomes" id="UP000054498">
    <property type="component" value="Unassembled WGS sequence"/>
</dbReference>
<dbReference type="KEGG" id="mng:MNEG_2689"/>
<keyword evidence="1 4" id="KW-0560">Oxidoreductase</keyword>
<feature type="transmembrane region" description="Helical" evidence="2">
    <location>
        <begin position="289"/>
        <end position="310"/>
    </location>
</feature>
<dbReference type="AlphaFoldDB" id="A0A0D2K4B8"/>
<feature type="domain" description="Fatty acid desaturase" evidence="3">
    <location>
        <begin position="124"/>
        <end position="400"/>
    </location>
</feature>
<feature type="transmembrane region" description="Helical" evidence="2">
    <location>
        <begin position="128"/>
        <end position="145"/>
    </location>
</feature>
<keyword evidence="2" id="KW-1133">Transmembrane helix</keyword>
<dbReference type="InterPro" id="IPR005804">
    <property type="entry name" value="FA_desaturase_dom"/>
</dbReference>
<dbReference type="PANTHER" id="PTHR19353:SF19">
    <property type="entry name" value="DELTA(5) FATTY ACID DESATURASE C-RELATED"/>
    <property type="match status" value="1"/>
</dbReference>
<accession>A0A0D2K4B8</accession>
<protein>
    <submittedName>
        <fullName evidence="4">Inoleoyl-CoA desaturase</fullName>
        <ecNumber evidence="4">1.14.19.3</ecNumber>
    </submittedName>
</protein>
<evidence type="ECO:0000259" key="3">
    <source>
        <dbReference type="Pfam" id="PF00487"/>
    </source>
</evidence>
<dbReference type="PIRSF" id="PIRSF015921">
    <property type="entry name" value="FA_sphinglp_des"/>
    <property type="match status" value="1"/>
</dbReference>
<dbReference type="STRING" id="145388.A0A0D2K4B8"/>
<dbReference type="InterPro" id="IPR012171">
    <property type="entry name" value="Fatty_acid_desaturase"/>
</dbReference>